<sequence>MEVTADMDICLKVHSKCESCLMKMIQVLRCIRGVYFVNWDDAQQSSLRICGEVNASYLLKVVMAPGEHAHLVNLKLNHPQHRHNYYNYASMINAPFNRISYTDRPYYPYQKASIEYPYGRVQTACN</sequence>
<evidence type="ECO:0000313" key="1">
    <source>
        <dbReference type="EMBL" id="KAI3769194.1"/>
    </source>
</evidence>
<gene>
    <name evidence="1" type="ORF">L6452_00294</name>
</gene>
<keyword evidence="2" id="KW-1185">Reference proteome</keyword>
<accession>A0ACB9FD19</accession>
<reference evidence="2" key="1">
    <citation type="journal article" date="2022" name="Mol. Ecol. Resour.">
        <title>The genomes of chicory, endive, great burdock and yacon provide insights into Asteraceae palaeo-polyploidization history and plant inulin production.</title>
        <authorList>
            <person name="Fan W."/>
            <person name="Wang S."/>
            <person name="Wang H."/>
            <person name="Wang A."/>
            <person name="Jiang F."/>
            <person name="Liu H."/>
            <person name="Zhao H."/>
            <person name="Xu D."/>
            <person name="Zhang Y."/>
        </authorList>
    </citation>
    <scope>NUCLEOTIDE SEQUENCE [LARGE SCALE GENOMIC DNA]</scope>
    <source>
        <strain evidence="2">cv. Niubang</strain>
    </source>
</reference>
<dbReference type="EMBL" id="CM042047">
    <property type="protein sequence ID" value="KAI3769194.1"/>
    <property type="molecule type" value="Genomic_DNA"/>
</dbReference>
<proteinExistence type="predicted"/>
<reference evidence="1 2" key="2">
    <citation type="journal article" date="2022" name="Mol. Ecol. Resour.">
        <title>The genomes of chicory, endive, great burdock and yacon provide insights into Asteraceae paleo-polyploidization history and plant inulin production.</title>
        <authorList>
            <person name="Fan W."/>
            <person name="Wang S."/>
            <person name="Wang H."/>
            <person name="Wang A."/>
            <person name="Jiang F."/>
            <person name="Liu H."/>
            <person name="Zhao H."/>
            <person name="Xu D."/>
            <person name="Zhang Y."/>
        </authorList>
    </citation>
    <scope>NUCLEOTIDE SEQUENCE [LARGE SCALE GENOMIC DNA]</scope>
    <source>
        <strain evidence="2">cv. Niubang</strain>
    </source>
</reference>
<name>A0ACB9FD19_ARCLA</name>
<comment type="caution">
    <text evidence="1">The sequence shown here is derived from an EMBL/GenBank/DDBJ whole genome shotgun (WGS) entry which is preliminary data.</text>
</comment>
<protein>
    <submittedName>
        <fullName evidence="1">Uncharacterized protein</fullName>
    </submittedName>
</protein>
<organism evidence="1 2">
    <name type="scientific">Arctium lappa</name>
    <name type="common">Greater burdock</name>
    <name type="synonym">Lappa major</name>
    <dbReference type="NCBI Taxonomy" id="4217"/>
    <lineage>
        <taxon>Eukaryota</taxon>
        <taxon>Viridiplantae</taxon>
        <taxon>Streptophyta</taxon>
        <taxon>Embryophyta</taxon>
        <taxon>Tracheophyta</taxon>
        <taxon>Spermatophyta</taxon>
        <taxon>Magnoliopsida</taxon>
        <taxon>eudicotyledons</taxon>
        <taxon>Gunneridae</taxon>
        <taxon>Pentapetalae</taxon>
        <taxon>asterids</taxon>
        <taxon>campanulids</taxon>
        <taxon>Asterales</taxon>
        <taxon>Asteraceae</taxon>
        <taxon>Carduoideae</taxon>
        <taxon>Cardueae</taxon>
        <taxon>Arctiinae</taxon>
        <taxon>Arctium</taxon>
    </lineage>
</organism>
<evidence type="ECO:0000313" key="2">
    <source>
        <dbReference type="Proteomes" id="UP001055879"/>
    </source>
</evidence>
<dbReference type="Proteomes" id="UP001055879">
    <property type="component" value="Linkage Group LG01"/>
</dbReference>